<dbReference type="EMBL" id="SMKZ01000008">
    <property type="protein sequence ID" value="TDE12249.1"/>
    <property type="molecule type" value="Genomic_DNA"/>
</dbReference>
<feature type="binding site" evidence="11">
    <location>
        <position position="80"/>
    </location>
    <ligand>
        <name>substrate</name>
    </ligand>
</feature>
<keyword evidence="9 11" id="KW-0057">Aromatic amino acid biosynthesis</keyword>
<keyword evidence="5 11" id="KW-0808">Transferase</keyword>
<dbReference type="PANTHER" id="PTHR21087">
    <property type="entry name" value="SHIKIMATE KINASE"/>
    <property type="match status" value="1"/>
</dbReference>
<dbReference type="GO" id="GO:0009423">
    <property type="term" value="P:chorismate biosynthetic process"/>
    <property type="evidence" value="ECO:0007669"/>
    <property type="project" value="UniProtKB-UniRule"/>
</dbReference>
<protein>
    <recommendedName>
        <fullName evidence="3 11">Shikimate kinase</fullName>
        <shortName evidence="11">SK</shortName>
        <ecNumber evidence="3 11">2.7.1.71</ecNumber>
    </recommendedName>
</protein>
<keyword evidence="7 11" id="KW-0418">Kinase</keyword>
<keyword evidence="11" id="KW-0479">Metal-binding</keyword>
<dbReference type="CDD" id="cd00464">
    <property type="entry name" value="SK"/>
    <property type="match status" value="1"/>
</dbReference>
<sequence length="165" mass="17341">MAPRVVIVGPPGAGKTTVGGLVARRLGVGFRDTDVDIERTAGKPIGDIFIEDGEPAFRALERDAVAAGLAEHDGVLALGGGAVGSEDNRKLLAGHLVVFLDVGLADAVARVGLNRDRPLLLESPRAQLKRLLDERRPLYLDVAVVTVDTGGRTPDEIADEVARHA</sequence>
<feature type="binding site" evidence="11">
    <location>
        <position position="117"/>
    </location>
    <ligand>
        <name>ATP</name>
        <dbReference type="ChEBI" id="CHEBI:30616"/>
    </ligand>
</feature>
<dbReference type="RefSeq" id="WP_131893216.1">
    <property type="nucleotide sequence ID" value="NZ_SMKZ01000008.1"/>
</dbReference>
<accession>A0A4R5DEN9</accession>
<dbReference type="FunCoup" id="A0A4R5DEN9">
    <property type="interactions" value="145"/>
</dbReference>
<keyword evidence="6 11" id="KW-0547">Nucleotide-binding</keyword>
<name>A0A4R5DEN9_9ACTN</name>
<dbReference type="PRINTS" id="PR01100">
    <property type="entry name" value="SHIKIMTKNASE"/>
</dbReference>
<keyword evidence="11" id="KW-0963">Cytoplasm</keyword>
<proteinExistence type="inferred from homology"/>
<evidence type="ECO:0000256" key="9">
    <source>
        <dbReference type="ARBA" id="ARBA00023141"/>
    </source>
</evidence>
<evidence type="ECO:0000313" key="13">
    <source>
        <dbReference type="Proteomes" id="UP000294739"/>
    </source>
</evidence>
<keyword evidence="8 11" id="KW-0067">ATP-binding</keyword>
<comment type="catalytic activity">
    <reaction evidence="10 11">
        <text>shikimate + ATP = 3-phosphoshikimate + ADP + H(+)</text>
        <dbReference type="Rhea" id="RHEA:13121"/>
        <dbReference type="ChEBI" id="CHEBI:15378"/>
        <dbReference type="ChEBI" id="CHEBI:30616"/>
        <dbReference type="ChEBI" id="CHEBI:36208"/>
        <dbReference type="ChEBI" id="CHEBI:145989"/>
        <dbReference type="ChEBI" id="CHEBI:456216"/>
        <dbReference type="EC" id="2.7.1.71"/>
    </reaction>
</comment>
<feature type="binding site" evidence="11">
    <location>
        <begin position="12"/>
        <end position="17"/>
    </location>
    <ligand>
        <name>ATP</name>
        <dbReference type="ChEBI" id="CHEBI:30616"/>
    </ligand>
</feature>
<evidence type="ECO:0000256" key="3">
    <source>
        <dbReference type="ARBA" id="ARBA00012154"/>
    </source>
</evidence>
<dbReference type="AlphaFoldDB" id="A0A4R5DEN9"/>
<dbReference type="GO" id="GO:0008652">
    <property type="term" value="P:amino acid biosynthetic process"/>
    <property type="evidence" value="ECO:0007669"/>
    <property type="project" value="UniProtKB-KW"/>
</dbReference>
<dbReference type="SUPFAM" id="SSF52540">
    <property type="entry name" value="P-loop containing nucleoside triphosphate hydrolases"/>
    <property type="match status" value="1"/>
</dbReference>
<comment type="similarity">
    <text evidence="2 11">Belongs to the shikimate kinase family.</text>
</comment>
<dbReference type="GO" id="GO:0005524">
    <property type="term" value="F:ATP binding"/>
    <property type="evidence" value="ECO:0007669"/>
    <property type="project" value="UniProtKB-UniRule"/>
</dbReference>
<dbReference type="InterPro" id="IPR000623">
    <property type="entry name" value="Shikimate_kinase/TSH1"/>
</dbReference>
<keyword evidence="11" id="KW-0460">Magnesium</keyword>
<comment type="function">
    <text evidence="11">Catalyzes the specific phosphorylation of the 3-hydroxyl group of shikimic acid using ATP as a cosubstrate.</text>
</comment>
<comment type="pathway">
    <text evidence="1 11">Metabolic intermediate biosynthesis; chorismate biosynthesis; chorismate from D-erythrose 4-phosphate and phosphoenolpyruvate: step 5/7.</text>
</comment>
<dbReference type="HAMAP" id="MF_00109">
    <property type="entry name" value="Shikimate_kinase"/>
    <property type="match status" value="1"/>
</dbReference>
<evidence type="ECO:0000313" key="12">
    <source>
        <dbReference type="EMBL" id="TDE12249.1"/>
    </source>
</evidence>
<dbReference type="EC" id="2.7.1.71" evidence="3 11"/>
<evidence type="ECO:0000256" key="10">
    <source>
        <dbReference type="ARBA" id="ARBA00048567"/>
    </source>
</evidence>
<dbReference type="InterPro" id="IPR023000">
    <property type="entry name" value="Shikimate_kinase_CS"/>
</dbReference>
<dbReference type="GO" id="GO:0000287">
    <property type="term" value="F:magnesium ion binding"/>
    <property type="evidence" value="ECO:0007669"/>
    <property type="project" value="UniProtKB-UniRule"/>
</dbReference>
<organism evidence="12 13">
    <name type="scientific">Jiangella asiatica</name>
    <dbReference type="NCBI Taxonomy" id="2530372"/>
    <lineage>
        <taxon>Bacteria</taxon>
        <taxon>Bacillati</taxon>
        <taxon>Actinomycetota</taxon>
        <taxon>Actinomycetes</taxon>
        <taxon>Jiangellales</taxon>
        <taxon>Jiangellaceae</taxon>
        <taxon>Jiangella</taxon>
    </lineage>
</organism>
<dbReference type="GO" id="GO:0005829">
    <property type="term" value="C:cytosol"/>
    <property type="evidence" value="ECO:0007669"/>
    <property type="project" value="TreeGrafter"/>
</dbReference>
<evidence type="ECO:0000256" key="8">
    <source>
        <dbReference type="ARBA" id="ARBA00022840"/>
    </source>
</evidence>
<dbReference type="PANTHER" id="PTHR21087:SF16">
    <property type="entry name" value="SHIKIMATE KINASE 1, CHLOROPLASTIC"/>
    <property type="match status" value="1"/>
</dbReference>
<evidence type="ECO:0000256" key="2">
    <source>
        <dbReference type="ARBA" id="ARBA00006997"/>
    </source>
</evidence>
<dbReference type="UniPathway" id="UPA00053">
    <property type="reaction ID" value="UER00088"/>
</dbReference>
<dbReference type="Proteomes" id="UP000294739">
    <property type="component" value="Unassembled WGS sequence"/>
</dbReference>
<evidence type="ECO:0000256" key="11">
    <source>
        <dbReference type="HAMAP-Rule" id="MF_00109"/>
    </source>
</evidence>
<comment type="subcellular location">
    <subcellularLocation>
        <location evidence="11">Cytoplasm</location>
    </subcellularLocation>
</comment>
<gene>
    <name evidence="11" type="primary">aroK</name>
    <name evidence="12" type="ORF">E1269_08195</name>
</gene>
<comment type="caution">
    <text evidence="12">The sequence shown here is derived from an EMBL/GenBank/DDBJ whole genome shotgun (WGS) entry which is preliminary data.</text>
</comment>
<evidence type="ECO:0000256" key="7">
    <source>
        <dbReference type="ARBA" id="ARBA00022777"/>
    </source>
</evidence>
<feature type="binding site" evidence="11">
    <location>
        <position position="16"/>
    </location>
    <ligand>
        <name>Mg(2+)</name>
        <dbReference type="ChEBI" id="CHEBI:18420"/>
    </ligand>
</feature>
<dbReference type="InParanoid" id="A0A4R5DEN9"/>
<dbReference type="GO" id="GO:0009073">
    <property type="term" value="P:aromatic amino acid family biosynthetic process"/>
    <property type="evidence" value="ECO:0007669"/>
    <property type="project" value="UniProtKB-KW"/>
</dbReference>
<comment type="subunit">
    <text evidence="11">Monomer.</text>
</comment>
<evidence type="ECO:0000256" key="4">
    <source>
        <dbReference type="ARBA" id="ARBA00022605"/>
    </source>
</evidence>
<dbReference type="InterPro" id="IPR031322">
    <property type="entry name" value="Shikimate/glucono_kinase"/>
</dbReference>
<feature type="binding site" evidence="11">
    <location>
        <position position="58"/>
    </location>
    <ligand>
        <name>substrate</name>
    </ligand>
</feature>
<dbReference type="Gene3D" id="3.40.50.300">
    <property type="entry name" value="P-loop containing nucleotide triphosphate hydrolases"/>
    <property type="match status" value="1"/>
</dbReference>
<feature type="binding site" evidence="11">
    <location>
        <position position="135"/>
    </location>
    <ligand>
        <name>substrate</name>
    </ligand>
</feature>
<feature type="binding site" evidence="11">
    <location>
        <position position="152"/>
    </location>
    <ligand>
        <name>ATP</name>
        <dbReference type="ChEBI" id="CHEBI:30616"/>
    </ligand>
</feature>
<evidence type="ECO:0000256" key="5">
    <source>
        <dbReference type="ARBA" id="ARBA00022679"/>
    </source>
</evidence>
<reference evidence="12 13" key="1">
    <citation type="submission" date="2019-03" db="EMBL/GenBank/DDBJ databases">
        <title>Draft genome sequences of novel Actinobacteria.</title>
        <authorList>
            <person name="Sahin N."/>
            <person name="Ay H."/>
            <person name="Saygin H."/>
        </authorList>
    </citation>
    <scope>NUCLEOTIDE SEQUENCE [LARGE SCALE GENOMIC DNA]</scope>
    <source>
        <strain evidence="12 13">5K138</strain>
    </source>
</reference>
<feature type="binding site" evidence="11">
    <location>
        <position position="34"/>
    </location>
    <ligand>
        <name>substrate</name>
    </ligand>
</feature>
<dbReference type="GO" id="GO:0004765">
    <property type="term" value="F:shikimate kinase activity"/>
    <property type="evidence" value="ECO:0007669"/>
    <property type="project" value="UniProtKB-UniRule"/>
</dbReference>
<dbReference type="OrthoDB" id="9800332at2"/>
<dbReference type="PROSITE" id="PS01128">
    <property type="entry name" value="SHIKIMATE_KINASE"/>
    <property type="match status" value="1"/>
</dbReference>
<keyword evidence="4 11" id="KW-0028">Amino-acid biosynthesis</keyword>
<evidence type="ECO:0000256" key="6">
    <source>
        <dbReference type="ARBA" id="ARBA00022741"/>
    </source>
</evidence>
<dbReference type="InterPro" id="IPR027417">
    <property type="entry name" value="P-loop_NTPase"/>
</dbReference>
<dbReference type="Pfam" id="PF01202">
    <property type="entry name" value="SKI"/>
    <property type="match status" value="1"/>
</dbReference>
<keyword evidence="13" id="KW-1185">Reference proteome</keyword>
<comment type="cofactor">
    <cofactor evidence="11">
        <name>Mg(2+)</name>
        <dbReference type="ChEBI" id="CHEBI:18420"/>
    </cofactor>
    <text evidence="11">Binds 1 Mg(2+) ion per subunit.</text>
</comment>
<evidence type="ECO:0000256" key="1">
    <source>
        <dbReference type="ARBA" id="ARBA00004842"/>
    </source>
</evidence>